<evidence type="ECO:0000313" key="4">
    <source>
        <dbReference type="Proteomes" id="UP001500212"/>
    </source>
</evidence>
<protein>
    <recommendedName>
        <fullName evidence="5">Secreted protein</fullName>
    </recommendedName>
</protein>
<evidence type="ECO:0000256" key="2">
    <source>
        <dbReference type="SAM" id="Phobius"/>
    </source>
</evidence>
<feature type="region of interest" description="Disordered" evidence="1">
    <location>
        <begin position="57"/>
        <end position="83"/>
    </location>
</feature>
<evidence type="ECO:0000313" key="3">
    <source>
        <dbReference type="EMBL" id="GAA4604901.1"/>
    </source>
</evidence>
<organism evidence="3 4">
    <name type="scientific">Actinoallomurus liliacearum</name>
    <dbReference type="NCBI Taxonomy" id="1080073"/>
    <lineage>
        <taxon>Bacteria</taxon>
        <taxon>Bacillati</taxon>
        <taxon>Actinomycetota</taxon>
        <taxon>Actinomycetes</taxon>
        <taxon>Streptosporangiales</taxon>
        <taxon>Thermomonosporaceae</taxon>
        <taxon>Actinoallomurus</taxon>
    </lineage>
</organism>
<accession>A0ABP8TCZ5</accession>
<comment type="caution">
    <text evidence="3">The sequence shown here is derived from an EMBL/GenBank/DDBJ whole genome shotgun (WGS) entry which is preliminary data.</text>
</comment>
<dbReference type="Proteomes" id="UP001500212">
    <property type="component" value="Unassembled WGS sequence"/>
</dbReference>
<keyword evidence="2" id="KW-1133">Transmembrane helix</keyword>
<keyword evidence="4" id="KW-1185">Reference proteome</keyword>
<keyword evidence="2" id="KW-0472">Membrane</keyword>
<evidence type="ECO:0008006" key="5">
    <source>
        <dbReference type="Google" id="ProtNLM"/>
    </source>
</evidence>
<dbReference type="EMBL" id="BAABHJ010000005">
    <property type="protein sequence ID" value="GAA4604901.1"/>
    <property type="molecule type" value="Genomic_DNA"/>
</dbReference>
<feature type="transmembrane region" description="Helical" evidence="2">
    <location>
        <begin position="85"/>
        <end position="107"/>
    </location>
</feature>
<name>A0ABP8TCZ5_9ACTN</name>
<feature type="region of interest" description="Disordered" evidence="1">
    <location>
        <begin position="110"/>
        <end position="134"/>
    </location>
</feature>
<dbReference type="RefSeq" id="WP_345350951.1">
    <property type="nucleotide sequence ID" value="NZ_BAABHJ010000005.1"/>
</dbReference>
<keyword evidence="2" id="KW-0812">Transmembrane</keyword>
<dbReference type="Pfam" id="PF19650">
    <property type="entry name" value="DUF6153"/>
    <property type="match status" value="1"/>
</dbReference>
<evidence type="ECO:0000256" key="1">
    <source>
        <dbReference type="SAM" id="MobiDB-lite"/>
    </source>
</evidence>
<gene>
    <name evidence="3" type="ORF">GCM10023195_16830</name>
</gene>
<reference evidence="4" key="1">
    <citation type="journal article" date="2019" name="Int. J. Syst. Evol. Microbiol.">
        <title>The Global Catalogue of Microorganisms (GCM) 10K type strain sequencing project: providing services to taxonomists for standard genome sequencing and annotation.</title>
        <authorList>
            <consortium name="The Broad Institute Genomics Platform"/>
            <consortium name="The Broad Institute Genome Sequencing Center for Infectious Disease"/>
            <person name="Wu L."/>
            <person name="Ma J."/>
        </authorList>
    </citation>
    <scope>NUCLEOTIDE SEQUENCE [LARGE SCALE GENOMIC DNA]</scope>
    <source>
        <strain evidence="4">JCM 17938</strain>
    </source>
</reference>
<sequence>MRARSLSGRPHRSGVPAPGGLLLLALTLFGLFAMHGLQATAGPTDTHAAAVVMTMPGADHPDAETGHHHASAPSHAPSGRHDHPGGQMCLALLVLATLLVLAAAFVGRRDASGAPGRPHGRGHESQGRAPPRPSIFQLSVLRL</sequence>
<proteinExistence type="predicted"/>
<dbReference type="InterPro" id="IPR046151">
    <property type="entry name" value="DUF6153"/>
</dbReference>